<dbReference type="PANTHER" id="PTHR22916">
    <property type="entry name" value="GLYCOSYLTRANSFERASE"/>
    <property type="match status" value="1"/>
</dbReference>
<protein>
    <submittedName>
        <fullName evidence="2">Glycosyltransferase</fullName>
    </submittedName>
</protein>
<dbReference type="Gene3D" id="3.90.550.10">
    <property type="entry name" value="Spore Coat Polysaccharide Biosynthesis Protein SpsA, Chain A"/>
    <property type="match status" value="1"/>
</dbReference>
<feature type="domain" description="Glycosyltransferase 2-like" evidence="1">
    <location>
        <begin position="7"/>
        <end position="146"/>
    </location>
</feature>
<proteinExistence type="predicted"/>
<sequence>MTDVKLSFCIPTYNRAAYIEQTIESIADQITELRLTDSVEICISDNASIDETDQLVYHFKQRYPSIKVIYSKNDYNIGADLNYLRAVELASGEYCWFMGSDDVLKPNSLNTIFDKLKVKSSIYLCNRTFCDSSLNPISDQKWLKSYVRDEVFKIYDRKSFANYVDQCTSLGGLFSYLSSIIFKRSKWNSIPYDERFTGTAYAHVFKLFQFLIDGCTLNYISSPLVYCRGDNDSFLGKSLAKRVNLDLYGYLLLANTLFSKEEIIHSSLLKVLNSECNNAYFYSIRSTLKVRCFSEKEDWRNLKSQYESICGDNLKFLFVDKIPFALLFLFRMCFVLKRIIYV</sequence>
<evidence type="ECO:0000259" key="1">
    <source>
        <dbReference type="Pfam" id="PF00535"/>
    </source>
</evidence>
<dbReference type="InterPro" id="IPR001173">
    <property type="entry name" value="Glyco_trans_2-like"/>
</dbReference>
<dbReference type="PANTHER" id="PTHR22916:SF3">
    <property type="entry name" value="UDP-GLCNAC:BETAGAL BETA-1,3-N-ACETYLGLUCOSAMINYLTRANSFERASE-LIKE PROTEIN 1"/>
    <property type="match status" value="1"/>
</dbReference>
<dbReference type="GO" id="GO:0016758">
    <property type="term" value="F:hexosyltransferase activity"/>
    <property type="evidence" value="ECO:0007669"/>
    <property type="project" value="UniProtKB-ARBA"/>
</dbReference>
<dbReference type="CDD" id="cd00761">
    <property type="entry name" value="Glyco_tranf_GTA_type"/>
    <property type="match status" value="1"/>
</dbReference>
<organism evidence="2 3">
    <name type="scientific">Geotalea daltonii (strain DSM 22248 / JCM 15807 / FRC-32)</name>
    <name type="common">Geobacter daltonii</name>
    <dbReference type="NCBI Taxonomy" id="316067"/>
    <lineage>
        <taxon>Bacteria</taxon>
        <taxon>Pseudomonadati</taxon>
        <taxon>Thermodesulfobacteriota</taxon>
        <taxon>Desulfuromonadia</taxon>
        <taxon>Geobacterales</taxon>
        <taxon>Geobacteraceae</taxon>
        <taxon>Geotalea</taxon>
    </lineage>
</organism>
<dbReference type="STRING" id="316067.Geob_2130"/>
<keyword evidence="2" id="KW-0808">Transferase</keyword>
<dbReference type="Pfam" id="PF00535">
    <property type="entry name" value="Glycos_transf_2"/>
    <property type="match status" value="1"/>
</dbReference>
<evidence type="ECO:0000313" key="3">
    <source>
        <dbReference type="Proteomes" id="UP000007721"/>
    </source>
</evidence>
<dbReference type="RefSeq" id="WP_012647213.1">
    <property type="nucleotide sequence ID" value="NC_011979.1"/>
</dbReference>
<dbReference type="HOGENOM" id="CLU_067064_0_0_7"/>
<accession>B9M8Y8</accession>
<dbReference type="AlphaFoldDB" id="B9M8Y8"/>
<dbReference type="CAZy" id="GT2">
    <property type="family name" value="Glycosyltransferase Family 2"/>
</dbReference>
<gene>
    <name evidence="2" type="ordered locus">Geob_2130</name>
</gene>
<evidence type="ECO:0000313" key="2">
    <source>
        <dbReference type="EMBL" id="ACM20484.1"/>
    </source>
</evidence>
<keyword evidence="3" id="KW-1185">Reference proteome</keyword>
<dbReference type="EMBL" id="CP001390">
    <property type="protein sequence ID" value="ACM20484.1"/>
    <property type="molecule type" value="Genomic_DNA"/>
</dbReference>
<dbReference type="SUPFAM" id="SSF53448">
    <property type="entry name" value="Nucleotide-diphospho-sugar transferases"/>
    <property type="match status" value="1"/>
</dbReference>
<dbReference type="KEGG" id="geo:Geob_2130"/>
<dbReference type="InterPro" id="IPR029044">
    <property type="entry name" value="Nucleotide-diphossugar_trans"/>
</dbReference>
<dbReference type="Proteomes" id="UP000007721">
    <property type="component" value="Chromosome"/>
</dbReference>
<name>B9M8Y8_GEODF</name>
<reference evidence="2 3" key="1">
    <citation type="submission" date="2009-01" db="EMBL/GenBank/DDBJ databases">
        <title>Complete sequence of Geobacter sp. FRC-32.</title>
        <authorList>
            <consortium name="US DOE Joint Genome Institute"/>
            <person name="Lucas S."/>
            <person name="Copeland A."/>
            <person name="Lapidus A."/>
            <person name="Glavina del Rio T."/>
            <person name="Dalin E."/>
            <person name="Tice H."/>
            <person name="Bruce D."/>
            <person name="Goodwin L."/>
            <person name="Pitluck S."/>
            <person name="Saunders E."/>
            <person name="Brettin T."/>
            <person name="Detter J.C."/>
            <person name="Han C."/>
            <person name="Larimer F."/>
            <person name="Land M."/>
            <person name="Hauser L."/>
            <person name="Kyrpides N."/>
            <person name="Ovchinnikova G."/>
            <person name="Kostka J."/>
            <person name="Richardson P."/>
        </authorList>
    </citation>
    <scope>NUCLEOTIDE SEQUENCE [LARGE SCALE GENOMIC DNA]</scope>
    <source>
        <strain evidence="3">DSM 22248 / JCM 15807 / FRC-32</strain>
    </source>
</reference>
<dbReference type="eggNOG" id="COG0463">
    <property type="taxonomic scope" value="Bacteria"/>
</dbReference>